<dbReference type="Gene3D" id="3.90.1150.10">
    <property type="entry name" value="Aspartate Aminotransferase, domain 1"/>
    <property type="match status" value="1"/>
</dbReference>
<dbReference type="GO" id="GO:0047804">
    <property type="term" value="F:cysteine-S-conjugate beta-lyase activity"/>
    <property type="evidence" value="ECO:0007669"/>
    <property type="project" value="UniProtKB-EC"/>
</dbReference>
<dbReference type="PANTHER" id="PTHR43500:SF1">
    <property type="entry name" value="CYSTATHIONINE BETA-LYASE-RELATED"/>
    <property type="match status" value="1"/>
</dbReference>
<organism evidence="9 10">
    <name type="scientific">Phenylobacterium koreense</name>
    <dbReference type="NCBI Taxonomy" id="266125"/>
    <lineage>
        <taxon>Bacteria</taxon>
        <taxon>Pseudomonadati</taxon>
        <taxon>Pseudomonadota</taxon>
        <taxon>Alphaproteobacteria</taxon>
        <taxon>Caulobacterales</taxon>
        <taxon>Caulobacteraceae</taxon>
        <taxon>Phenylobacterium</taxon>
    </lineage>
</organism>
<dbReference type="EMBL" id="JBEPLU010000002">
    <property type="protein sequence ID" value="MET3527456.1"/>
    <property type="molecule type" value="Genomic_DNA"/>
</dbReference>
<comment type="catalytic activity">
    <reaction evidence="6">
        <text>L,L-cystathionine + H2O = L-homocysteine + pyruvate + NH4(+)</text>
        <dbReference type="Rhea" id="RHEA:13965"/>
        <dbReference type="ChEBI" id="CHEBI:15361"/>
        <dbReference type="ChEBI" id="CHEBI:15377"/>
        <dbReference type="ChEBI" id="CHEBI:28938"/>
        <dbReference type="ChEBI" id="CHEBI:58161"/>
        <dbReference type="ChEBI" id="CHEBI:58199"/>
    </reaction>
</comment>
<protein>
    <submittedName>
        <fullName evidence="9">Cystathionine beta-lyase</fullName>
        <ecNumber evidence="9">4.4.1.13</ecNumber>
    </submittedName>
</protein>
<evidence type="ECO:0000256" key="1">
    <source>
        <dbReference type="ARBA" id="ARBA00001933"/>
    </source>
</evidence>
<accession>A0ABV2EM89</accession>
<dbReference type="PANTHER" id="PTHR43500">
    <property type="entry name" value="CYSTATHIONINE BETA-LYASE-RELATED"/>
    <property type="match status" value="1"/>
</dbReference>
<evidence type="ECO:0000256" key="3">
    <source>
        <dbReference type="ARBA" id="ARBA00022898"/>
    </source>
</evidence>
<dbReference type="InterPro" id="IPR015424">
    <property type="entry name" value="PyrdxlP-dep_Trfase"/>
</dbReference>
<evidence type="ECO:0000256" key="4">
    <source>
        <dbReference type="ARBA" id="ARBA00023239"/>
    </source>
</evidence>
<dbReference type="PIRSF" id="PIRSF001434">
    <property type="entry name" value="CGS"/>
    <property type="match status" value="1"/>
</dbReference>
<comment type="cofactor">
    <cofactor evidence="1 8">
        <name>pyridoxal 5'-phosphate</name>
        <dbReference type="ChEBI" id="CHEBI:597326"/>
    </cofactor>
</comment>
<dbReference type="InterPro" id="IPR000277">
    <property type="entry name" value="Cys/Met-Metab_PyrdxlP-dep_enz"/>
</dbReference>
<evidence type="ECO:0000313" key="9">
    <source>
        <dbReference type="EMBL" id="MET3527456.1"/>
    </source>
</evidence>
<keyword evidence="10" id="KW-1185">Reference proteome</keyword>
<dbReference type="Gene3D" id="3.40.640.10">
    <property type="entry name" value="Type I PLP-dependent aspartate aminotransferase-like (Major domain)"/>
    <property type="match status" value="1"/>
</dbReference>
<comment type="similarity">
    <text evidence="2 8">Belongs to the trans-sulfuration enzymes family.</text>
</comment>
<evidence type="ECO:0000256" key="5">
    <source>
        <dbReference type="ARBA" id="ARBA00046315"/>
    </source>
</evidence>
<dbReference type="InterPro" id="IPR015421">
    <property type="entry name" value="PyrdxlP-dep_Trfase_major"/>
</dbReference>
<dbReference type="PROSITE" id="PS00868">
    <property type="entry name" value="CYS_MET_METAB_PP"/>
    <property type="match status" value="1"/>
</dbReference>
<gene>
    <name evidence="9" type="ORF">ABID41_002574</name>
</gene>
<dbReference type="Pfam" id="PF01053">
    <property type="entry name" value="Cys_Met_Meta_PP"/>
    <property type="match status" value="1"/>
</dbReference>
<dbReference type="InterPro" id="IPR015422">
    <property type="entry name" value="PyrdxlP-dep_Trfase_small"/>
</dbReference>
<dbReference type="SUPFAM" id="SSF53383">
    <property type="entry name" value="PLP-dependent transferases"/>
    <property type="match status" value="1"/>
</dbReference>
<dbReference type="InterPro" id="IPR054542">
    <property type="entry name" value="Cys_met_metab_PP"/>
</dbReference>
<keyword evidence="4 9" id="KW-0456">Lyase</keyword>
<comment type="caution">
    <text evidence="9">The sequence shown here is derived from an EMBL/GenBank/DDBJ whole genome shotgun (WGS) entry which is preliminary data.</text>
</comment>
<comment type="pathway">
    <text evidence="5">Amino-acid biosynthesis; L-methionine biosynthesis via de novo pathway; L-homocysteine from L-cystathionine: step 1/1.</text>
</comment>
<dbReference type="NCBIfam" id="TIGR01324">
    <property type="entry name" value="cysta_beta_ly_B"/>
    <property type="match status" value="1"/>
</dbReference>
<evidence type="ECO:0000256" key="8">
    <source>
        <dbReference type="RuleBase" id="RU362118"/>
    </source>
</evidence>
<evidence type="ECO:0000313" key="10">
    <source>
        <dbReference type="Proteomes" id="UP001549110"/>
    </source>
</evidence>
<proteinExistence type="inferred from homology"/>
<dbReference type="Proteomes" id="UP001549110">
    <property type="component" value="Unassembled WGS sequence"/>
</dbReference>
<evidence type="ECO:0000256" key="6">
    <source>
        <dbReference type="ARBA" id="ARBA00047517"/>
    </source>
</evidence>
<sequence>MAQVRTTPSTGIAEETRLIRAGAKACDLVKTVGPPIQKGSTVLLPNAAALYDDDNHLTYGRAGLAAHQALKSALAEMEGASGVCLYPSGLAAITGALLAVLKAGDEVLVADNVYKPTRRFCDNVLRRYGVAVRYVDPRLSPEELVASASDSTRLIALESPGSLTFEMMDLAAVSALARARGILTLTDNTWGAGYLYKPLEHGVDISIQALTKYVGGHSDVFMGSAAARDAAVLNALESSVHDLGWSVAAEDAYQMLRGLRTLPTRLERQGATALAVAEWLQAQPEVAEVIHPALPSDPDHAIWSRDYKGACGLFGFVLKAGRPEAVDAFLNALQLFGLGFSWGGFESLAIHSDPQLGKRKYARAYAGPLMRLHIGLEAEEDLIADLRQALDAYAAA</sequence>
<dbReference type="InterPro" id="IPR006233">
    <property type="entry name" value="Cys_b_lyase_bac"/>
</dbReference>
<comment type="catalytic activity">
    <reaction evidence="7">
        <text>an S-substituted L-cysteine + H2O = a thiol + pyruvate + NH4(+)</text>
        <dbReference type="Rhea" id="RHEA:18121"/>
        <dbReference type="ChEBI" id="CHEBI:15361"/>
        <dbReference type="ChEBI" id="CHEBI:15377"/>
        <dbReference type="ChEBI" id="CHEBI:28938"/>
        <dbReference type="ChEBI" id="CHEBI:29256"/>
        <dbReference type="ChEBI" id="CHEBI:58717"/>
        <dbReference type="EC" id="4.4.1.13"/>
    </reaction>
</comment>
<keyword evidence="3 8" id="KW-0663">Pyridoxal phosphate</keyword>
<dbReference type="EC" id="4.4.1.13" evidence="9"/>
<evidence type="ECO:0000256" key="7">
    <source>
        <dbReference type="ARBA" id="ARBA00047625"/>
    </source>
</evidence>
<name>A0ABV2EM89_9CAUL</name>
<reference evidence="9 10" key="1">
    <citation type="submission" date="2024-06" db="EMBL/GenBank/DDBJ databases">
        <title>Genomic Encyclopedia of Type Strains, Phase IV (KMG-IV): sequencing the most valuable type-strain genomes for metagenomic binning, comparative biology and taxonomic classification.</title>
        <authorList>
            <person name="Goeker M."/>
        </authorList>
    </citation>
    <scope>NUCLEOTIDE SEQUENCE [LARGE SCALE GENOMIC DNA]</scope>
    <source>
        <strain evidence="9 10">DSM 17809</strain>
    </source>
</reference>
<evidence type="ECO:0000256" key="2">
    <source>
        <dbReference type="ARBA" id="ARBA00009077"/>
    </source>
</evidence>